<feature type="compositionally biased region" description="Basic residues" evidence="9">
    <location>
        <begin position="259"/>
        <end position="268"/>
    </location>
</feature>
<feature type="region of interest" description="Disordered" evidence="9">
    <location>
        <begin position="818"/>
        <end position="951"/>
    </location>
</feature>
<evidence type="ECO:0000256" key="7">
    <source>
        <dbReference type="ARBA" id="ARBA00023242"/>
    </source>
</evidence>
<dbReference type="InterPro" id="IPR000504">
    <property type="entry name" value="RRM_dom"/>
</dbReference>
<feature type="region of interest" description="Disordered" evidence="9">
    <location>
        <begin position="330"/>
        <end position="350"/>
    </location>
</feature>
<dbReference type="GO" id="GO:0005634">
    <property type="term" value="C:nucleus"/>
    <property type="evidence" value="ECO:0007669"/>
    <property type="project" value="UniProtKB-SubCell"/>
</dbReference>
<sequence>MASRHGVLLGQRPSRSSLALLVTSGHIIPRLPCAINHYPLSLPLCVVLEPSLLPEKLTDYADSVVAEELVQAETINEGLGMRPDGDVGFADSHHVAPIEVLQAQPTTVEKAVEVIDAIQDDSIPTPVVIAASNIPVPIIVPAPEDQPVIVVSDVSAEETMPKIDETQVFVAPREAKLVQAPPPTATRPVVIVQEEVNPSVDTAVEAVAAVVPQAAPTIILTSPSEVFTQSNPEQTVDFEVNELKREPLATIVVETSHPRHDRKHRRASHYLASCQRRSNRSEKNHGLHIKPRTRDRIRKHLLCRRVVTAILGRKQARIIMPIINDAVQTPNEEELTSSGRTKRRSRRHGAEFDGAAVNFRVRRREARSVVRDLEQSAKSAKKELRKRVIQKRKNGHGNGFESHGDVKMEDKAEKPKNELSLTVGEYLSVQESLVRYANMLLQKLDRVMSSATLAALDGSSVSCFKTSMPEINSSRISPPQAQQVTIAPRMQACRHRLRSQWQTLHGRDCNSMPGFVFFPYSPFLKSPADYQPSGDFGLHQPCFNAQTGIWKVKMDDGNVLYASEDVTWLAKDNPYPPDPTLPLPVRRSFDGKRGCSYPFLVMLTSIPPGLAANASRQNHRNPLVMAYLQRRELARLEDGRRRAPFGVGVMQAFYECTALELGWRESVCCFWENEVVFKLSSCMTRRQLNGLVKLQEGSCTLHILVVSIFDRSGSPFGRLVGRRWSAYRHECEGGARILDDYAKRGVRDETGECCRPINCLGRRACRSCFATPACLFPQSLSSPTFREIHCEGQRDLFDTVLICRAAASQDERRRLFLARGDRDRGDRRRRSRSPGPGHRSSRRDDRDPYSSSRDHREREREDRYRDRRDDRDYGDRGDRRAGGRDRREDDRPPRRDRDLFEDRSGRGRYGGDRDDRRGGGGGGGGGGPAFNRKRSASPPPKKKEPTPDLTDVVPILEKKRRLTQWDIKPPGYENVTAEQAKLSGMFPLPGAPRQQTMDPTRLQALMNQTTPGGNTNPALRTSQARQSKRLFASNVPAAATDQSIADFINLHLNGLNVVSGHDPCVSAQISKDRSFVLLEFRAPEDATVTLAMDGLSMAEHDTAENGASNGFASAGFQIRRPKDYIVPPILTDAEPTQFGVVRDSAEKIAVTKLPHYLTDEQVTELLTAFGELKAYVLVKDTGTDQSKGIAFCEYADPEVGKMAIENLQGMAIGDSSLAATRASIGATQVGGLEQGVTAMSVLAGTESADLEHGRVLQLLNMVTVDELMDNSEYSEIKEDVLEECEKFGKVLDLKIPRPKGGSMQNPGVGKIFVKFADSEGAQKALKALAGRKFADRTVVVTYFGEVSSDSLPST</sequence>
<evidence type="ECO:0000313" key="12">
    <source>
        <dbReference type="Proteomes" id="UP000327013"/>
    </source>
</evidence>
<accession>A0A5N6L2N6</accession>
<keyword evidence="7" id="KW-0539">Nucleus</keyword>
<feature type="compositionally biased region" description="Gly residues" evidence="9">
    <location>
        <begin position="919"/>
        <end position="928"/>
    </location>
</feature>
<evidence type="ECO:0000256" key="8">
    <source>
        <dbReference type="PROSITE-ProRule" id="PRU00176"/>
    </source>
</evidence>
<evidence type="ECO:0000313" key="11">
    <source>
        <dbReference type="EMBL" id="KAB8611417.1"/>
    </source>
</evidence>
<comment type="subcellular location">
    <subcellularLocation>
        <location evidence="1">Nucleus</location>
    </subcellularLocation>
</comment>
<feature type="compositionally biased region" description="Basic and acidic residues" evidence="9">
    <location>
        <begin position="842"/>
        <end position="918"/>
    </location>
</feature>
<dbReference type="CDD" id="cd12232">
    <property type="entry name" value="RRM3_U2AF65"/>
    <property type="match status" value="1"/>
</dbReference>
<evidence type="ECO:0000256" key="6">
    <source>
        <dbReference type="ARBA" id="ARBA00023187"/>
    </source>
</evidence>
<feature type="domain" description="RRM" evidence="10">
    <location>
        <begin position="1146"/>
        <end position="1224"/>
    </location>
</feature>
<dbReference type="GO" id="GO:0003723">
    <property type="term" value="F:RNA binding"/>
    <property type="evidence" value="ECO:0007669"/>
    <property type="project" value="UniProtKB-UniRule"/>
</dbReference>
<dbReference type="GO" id="GO:0008380">
    <property type="term" value="P:RNA splicing"/>
    <property type="evidence" value="ECO:0007669"/>
    <property type="project" value="UniProtKB-KW"/>
</dbReference>
<dbReference type="SMART" id="SM00360">
    <property type="entry name" value="RRM"/>
    <property type="match status" value="2"/>
</dbReference>
<dbReference type="EMBL" id="VIBQ01000073">
    <property type="protein sequence ID" value="KAB8611417.1"/>
    <property type="molecule type" value="Genomic_DNA"/>
</dbReference>
<dbReference type="OrthoDB" id="10266058at2759"/>
<dbReference type="FunFam" id="3.30.70.330:FF:000097">
    <property type="entry name" value="U2 snRNP auxiliary factor large subunit"/>
    <property type="match status" value="1"/>
</dbReference>
<dbReference type="InterPro" id="IPR035979">
    <property type="entry name" value="RBD_domain_sf"/>
</dbReference>
<feature type="region of interest" description="Disordered" evidence="9">
    <location>
        <begin position="392"/>
        <end position="413"/>
    </location>
</feature>
<comment type="caution">
    <text evidence="11">The sequence shown here is derived from an EMBL/GenBank/DDBJ whole genome shotgun (WGS) entry which is preliminary data.</text>
</comment>
<dbReference type="SMART" id="SM00361">
    <property type="entry name" value="RRM_1"/>
    <property type="match status" value="1"/>
</dbReference>
<proteinExistence type="inferred from homology"/>
<keyword evidence="5 8" id="KW-0694">RNA-binding</keyword>
<dbReference type="PANTHER" id="PTHR23139">
    <property type="entry name" value="RNA-BINDING PROTEIN"/>
    <property type="match status" value="1"/>
</dbReference>
<feature type="compositionally biased region" description="Basic and acidic residues" evidence="9">
    <location>
        <begin position="402"/>
        <end position="413"/>
    </location>
</feature>
<reference evidence="11 12" key="1">
    <citation type="submission" date="2019-06" db="EMBL/GenBank/DDBJ databases">
        <title>A chromosomal-level reference genome of Carpinus fangiana (Coryloideae, Betulaceae).</title>
        <authorList>
            <person name="Yang X."/>
            <person name="Wang Z."/>
            <person name="Zhang L."/>
            <person name="Hao G."/>
            <person name="Liu J."/>
            <person name="Yang Y."/>
        </authorList>
    </citation>
    <scope>NUCLEOTIDE SEQUENCE [LARGE SCALE GENOMIC DNA]</scope>
    <source>
        <strain evidence="11">Cfa_2016G</strain>
        <tissue evidence="11">Leaf</tissue>
    </source>
</reference>
<evidence type="ECO:0000256" key="5">
    <source>
        <dbReference type="ARBA" id="ARBA00022884"/>
    </source>
</evidence>
<name>A0A5N6L2N6_9ROSI</name>
<evidence type="ECO:0000256" key="3">
    <source>
        <dbReference type="ARBA" id="ARBA00022664"/>
    </source>
</evidence>
<dbReference type="Proteomes" id="UP000327013">
    <property type="component" value="Unassembled WGS sequence"/>
</dbReference>
<dbReference type="SUPFAM" id="SSF54928">
    <property type="entry name" value="RNA-binding domain, RBD"/>
    <property type="match status" value="1"/>
</dbReference>
<dbReference type="PROSITE" id="PS50102">
    <property type="entry name" value="RRM"/>
    <property type="match status" value="2"/>
</dbReference>
<comment type="similarity">
    <text evidence="2">Belongs to the splicing factor SR family.</text>
</comment>
<evidence type="ECO:0000256" key="1">
    <source>
        <dbReference type="ARBA" id="ARBA00004123"/>
    </source>
</evidence>
<dbReference type="InterPro" id="IPR003954">
    <property type="entry name" value="RRM_euk-type"/>
</dbReference>
<dbReference type="InterPro" id="IPR012677">
    <property type="entry name" value="Nucleotide-bd_a/b_plait_sf"/>
</dbReference>
<dbReference type="Pfam" id="PF00076">
    <property type="entry name" value="RRM_1"/>
    <property type="match status" value="2"/>
</dbReference>
<evidence type="ECO:0000256" key="9">
    <source>
        <dbReference type="SAM" id="MobiDB-lite"/>
    </source>
</evidence>
<protein>
    <recommendedName>
        <fullName evidence="10">RRM domain-containing protein</fullName>
    </recommendedName>
</protein>
<feature type="region of interest" description="Disordered" evidence="9">
    <location>
        <begin position="256"/>
        <end position="290"/>
    </location>
</feature>
<organism evidence="11 12">
    <name type="scientific">Carpinus fangiana</name>
    <dbReference type="NCBI Taxonomy" id="176857"/>
    <lineage>
        <taxon>Eukaryota</taxon>
        <taxon>Viridiplantae</taxon>
        <taxon>Streptophyta</taxon>
        <taxon>Embryophyta</taxon>
        <taxon>Tracheophyta</taxon>
        <taxon>Spermatophyta</taxon>
        <taxon>Magnoliopsida</taxon>
        <taxon>eudicotyledons</taxon>
        <taxon>Gunneridae</taxon>
        <taxon>Pentapetalae</taxon>
        <taxon>rosids</taxon>
        <taxon>fabids</taxon>
        <taxon>Fagales</taxon>
        <taxon>Betulaceae</taxon>
        <taxon>Carpinus</taxon>
    </lineage>
</organism>
<gene>
    <name evidence="11" type="ORF">FH972_025922</name>
</gene>
<keyword evidence="12" id="KW-1185">Reference proteome</keyword>
<keyword evidence="6" id="KW-0508">mRNA splicing</keyword>
<evidence type="ECO:0000259" key="10">
    <source>
        <dbReference type="PROSITE" id="PS50102"/>
    </source>
</evidence>
<evidence type="ECO:0000256" key="2">
    <source>
        <dbReference type="ARBA" id="ARBA00010269"/>
    </source>
</evidence>
<dbReference type="Gene3D" id="3.30.70.330">
    <property type="match status" value="3"/>
</dbReference>
<keyword evidence="3" id="KW-0507">mRNA processing</keyword>
<keyword evidence="4" id="KW-0677">Repeat</keyword>
<dbReference type="NCBIfam" id="TIGR01642">
    <property type="entry name" value="U2AF_lg"/>
    <property type="match status" value="1"/>
</dbReference>
<dbReference type="GO" id="GO:0006397">
    <property type="term" value="P:mRNA processing"/>
    <property type="evidence" value="ECO:0007669"/>
    <property type="project" value="UniProtKB-KW"/>
</dbReference>
<dbReference type="InterPro" id="IPR006529">
    <property type="entry name" value="U2AF_lg"/>
</dbReference>
<feature type="domain" description="RRM" evidence="10">
    <location>
        <begin position="1260"/>
        <end position="1345"/>
    </location>
</feature>
<evidence type="ECO:0000256" key="4">
    <source>
        <dbReference type="ARBA" id="ARBA00022737"/>
    </source>
</evidence>